<proteinExistence type="predicted"/>
<evidence type="ECO:0000313" key="3">
    <source>
        <dbReference type="Proteomes" id="UP001484239"/>
    </source>
</evidence>
<sequence>MGYLLGNAVYSRILEEVLVESGVTTVPLRLSEAEYDHPAPRWAMIGQTPRCAYQHRRLLRESALDPLEFDALVFQTYHAAIPYGDVLNARPGVLALDSTPALDWRRNSMRPARLTGRARRGLGKAVGDHMVRKAFGRMRHFFAWSEAVKASLMHDYGVPESRIEVTYVPVPSVTPRRFERAAVPRMLFVGNDFVRKGGPDLVRVFDERFADRADLIVVSRDAARHVDFSRTRAQHLSGLSRSEVVELMRSCDLFVFPSESDALGIVLLEALKCGLPVVAKDSGSQAELVKDGLNGMLLANDAPRSALAEALERMLSNPEQLASMGRASLSIAEKIWDRDQLASRLLAVLQSAVEY</sequence>
<dbReference type="InterPro" id="IPR001296">
    <property type="entry name" value="Glyco_trans_1"/>
</dbReference>
<dbReference type="PANTHER" id="PTHR12526:SF590">
    <property type="entry name" value="ALPHA-MALTOSE-1-PHOSPHATE SYNTHASE"/>
    <property type="match status" value="1"/>
</dbReference>
<evidence type="ECO:0000259" key="1">
    <source>
        <dbReference type="Pfam" id="PF00534"/>
    </source>
</evidence>
<dbReference type="CDD" id="cd03801">
    <property type="entry name" value="GT4_PimA-like"/>
    <property type="match status" value="1"/>
</dbReference>
<dbReference type="Proteomes" id="UP001484239">
    <property type="component" value="Unassembled WGS sequence"/>
</dbReference>
<accession>A0ABU9E3U9</accession>
<reference evidence="2 3" key="1">
    <citation type="submission" date="2024-02" db="EMBL/GenBank/DDBJ databases">
        <title>A novel Gemmatimonadota bacterium.</title>
        <authorList>
            <person name="Du Z.-J."/>
            <person name="Ye Y.-Q."/>
        </authorList>
    </citation>
    <scope>NUCLEOTIDE SEQUENCE [LARGE SCALE GENOMIC DNA]</scope>
    <source>
        <strain evidence="2 3">DH-20</strain>
    </source>
</reference>
<protein>
    <submittedName>
        <fullName evidence="2">Glycosyltransferase family 4 protein</fullName>
        <ecNumber evidence="2">2.4.-.-</ecNumber>
    </submittedName>
</protein>
<evidence type="ECO:0000313" key="2">
    <source>
        <dbReference type="EMBL" id="MEK9499412.1"/>
    </source>
</evidence>
<dbReference type="EC" id="2.4.-.-" evidence="2"/>
<dbReference type="PANTHER" id="PTHR12526">
    <property type="entry name" value="GLYCOSYLTRANSFERASE"/>
    <property type="match status" value="1"/>
</dbReference>
<organism evidence="2 3">
    <name type="scientific">Gaopeijia maritima</name>
    <dbReference type="NCBI Taxonomy" id="3119007"/>
    <lineage>
        <taxon>Bacteria</taxon>
        <taxon>Pseudomonadati</taxon>
        <taxon>Gemmatimonadota</taxon>
        <taxon>Longimicrobiia</taxon>
        <taxon>Gaopeijiales</taxon>
        <taxon>Gaopeijiaceae</taxon>
        <taxon>Gaopeijia</taxon>
    </lineage>
</organism>
<name>A0ABU9E3U9_9BACT</name>
<keyword evidence="2" id="KW-0328">Glycosyltransferase</keyword>
<keyword evidence="3" id="KW-1185">Reference proteome</keyword>
<keyword evidence="2" id="KW-0808">Transferase</keyword>
<dbReference type="RefSeq" id="WP_405286111.1">
    <property type="nucleotide sequence ID" value="NZ_JBBHLI010000001.1"/>
</dbReference>
<gene>
    <name evidence="2" type="ORF">WI372_00280</name>
</gene>
<dbReference type="SUPFAM" id="SSF53756">
    <property type="entry name" value="UDP-Glycosyltransferase/glycogen phosphorylase"/>
    <property type="match status" value="1"/>
</dbReference>
<comment type="caution">
    <text evidence="2">The sequence shown here is derived from an EMBL/GenBank/DDBJ whole genome shotgun (WGS) entry which is preliminary data.</text>
</comment>
<dbReference type="EMBL" id="JBBHLI010000001">
    <property type="protein sequence ID" value="MEK9499412.1"/>
    <property type="molecule type" value="Genomic_DNA"/>
</dbReference>
<dbReference type="Gene3D" id="3.40.50.2000">
    <property type="entry name" value="Glycogen Phosphorylase B"/>
    <property type="match status" value="2"/>
</dbReference>
<dbReference type="GO" id="GO:0016757">
    <property type="term" value="F:glycosyltransferase activity"/>
    <property type="evidence" value="ECO:0007669"/>
    <property type="project" value="UniProtKB-KW"/>
</dbReference>
<feature type="domain" description="Glycosyl transferase family 1" evidence="1">
    <location>
        <begin position="234"/>
        <end position="327"/>
    </location>
</feature>
<dbReference type="Pfam" id="PF00534">
    <property type="entry name" value="Glycos_transf_1"/>
    <property type="match status" value="1"/>
</dbReference>